<accession>A0A0A9D9E0</accession>
<dbReference type="EMBL" id="GBRH01212711">
    <property type="protein sequence ID" value="JAD85184.1"/>
    <property type="molecule type" value="Transcribed_RNA"/>
</dbReference>
<name>A0A0A9D9E0_ARUDO</name>
<organism evidence="1">
    <name type="scientific">Arundo donax</name>
    <name type="common">Giant reed</name>
    <name type="synonym">Donax arundinaceus</name>
    <dbReference type="NCBI Taxonomy" id="35708"/>
    <lineage>
        <taxon>Eukaryota</taxon>
        <taxon>Viridiplantae</taxon>
        <taxon>Streptophyta</taxon>
        <taxon>Embryophyta</taxon>
        <taxon>Tracheophyta</taxon>
        <taxon>Spermatophyta</taxon>
        <taxon>Magnoliopsida</taxon>
        <taxon>Liliopsida</taxon>
        <taxon>Poales</taxon>
        <taxon>Poaceae</taxon>
        <taxon>PACMAD clade</taxon>
        <taxon>Arundinoideae</taxon>
        <taxon>Arundineae</taxon>
        <taxon>Arundo</taxon>
    </lineage>
</organism>
<proteinExistence type="predicted"/>
<evidence type="ECO:0000313" key="1">
    <source>
        <dbReference type="EMBL" id="JAD85184.1"/>
    </source>
</evidence>
<dbReference type="InterPro" id="IPR046960">
    <property type="entry name" value="PPR_At4g14850-like_plant"/>
</dbReference>
<dbReference type="AlphaFoldDB" id="A0A0A9D9E0"/>
<dbReference type="PANTHER" id="PTHR47926">
    <property type="entry name" value="PENTATRICOPEPTIDE REPEAT-CONTAINING PROTEIN"/>
    <property type="match status" value="1"/>
</dbReference>
<reference evidence="1" key="2">
    <citation type="journal article" date="2015" name="Data Brief">
        <title>Shoot transcriptome of the giant reed, Arundo donax.</title>
        <authorList>
            <person name="Barrero R.A."/>
            <person name="Guerrero F.D."/>
            <person name="Moolhuijzen P."/>
            <person name="Goolsby J.A."/>
            <person name="Tidwell J."/>
            <person name="Bellgard S.E."/>
            <person name="Bellgard M.I."/>
        </authorList>
    </citation>
    <scope>NUCLEOTIDE SEQUENCE</scope>
    <source>
        <tissue evidence="1">Shoot tissue taken approximately 20 cm above the soil surface</tissue>
    </source>
</reference>
<dbReference type="GO" id="GO:0003723">
    <property type="term" value="F:RNA binding"/>
    <property type="evidence" value="ECO:0007669"/>
    <property type="project" value="InterPro"/>
</dbReference>
<sequence>MQHSGLRANRVTFARILRGCADVCAVYLGRQLHASIIKMGLLSDVYVANALVGMYQKSDIWTGSRRNSQETLAGNGQQQDTKDTCYSEQRHASNTLQEIGLFTLDEKNDHETCADARKIYVGVASQLCGTPLPIDVVGHELRITTNIGNGRNVKCNESELLLNYKNVGYQGNRLGSVKLFNLLQEGSNKSDQVVLIVFIDSRNLNKMDAGFVNVELRRMQRPEGLEYQQRTSHGQGCMKISYPHARTMTRFSRSYGFHL</sequence>
<reference evidence="1" key="1">
    <citation type="submission" date="2014-09" db="EMBL/GenBank/DDBJ databases">
        <authorList>
            <person name="Magalhaes I.L.F."/>
            <person name="Oliveira U."/>
            <person name="Santos F.R."/>
            <person name="Vidigal T.H.D.A."/>
            <person name="Brescovit A.D."/>
            <person name="Santos A.J."/>
        </authorList>
    </citation>
    <scope>NUCLEOTIDE SEQUENCE</scope>
    <source>
        <tissue evidence="1">Shoot tissue taken approximately 20 cm above the soil surface</tissue>
    </source>
</reference>
<dbReference type="GO" id="GO:0009451">
    <property type="term" value="P:RNA modification"/>
    <property type="evidence" value="ECO:0007669"/>
    <property type="project" value="InterPro"/>
</dbReference>
<protein>
    <submittedName>
        <fullName evidence="1">Uncharacterized protein</fullName>
    </submittedName>
</protein>